<gene>
    <name evidence="1" type="ORF">AVDCRST_MAG95-3037</name>
</gene>
<sequence length="63" mass="7127">MYPNIRLLTGFSTHPEQNIFGRYSCRFSQAFGLLVPLNSWAGEKYTLPGISLLPKNADFTFSI</sequence>
<evidence type="ECO:0000313" key="1">
    <source>
        <dbReference type="EMBL" id="CAA9276150.1"/>
    </source>
</evidence>
<organism evidence="1">
    <name type="scientific">uncultured Adhaeribacter sp</name>
    <dbReference type="NCBI Taxonomy" id="448109"/>
    <lineage>
        <taxon>Bacteria</taxon>
        <taxon>Pseudomonadati</taxon>
        <taxon>Bacteroidota</taxon>
        <taxon>Cytophagia</taxon>
        <taxon>Cytophagales</taxon>
        <taxon>Hymenobacteraceae</taxon>
        <taxon>Adhaeribacter</taxon>
        <taxon>environmental samples</taxon>
    </lineage>
</organism>
<reference evidence="1" key="1">
    <citation type="submission" date="2020-02" db="EMBL/GenBank/DDBJ databases">
        <authorList>
            <person name="Meier V. D."/>
        </authorList>
    </citation>
    <scope>NUCLEOTIDE SEQUENCE</scope>
    <source>
        <strain evidence="1">AVDCRST_MAG95</strain>
    </source>
</reference>
<protein>
    <submittedName>
        <fullName evidence="1">Uncharacterized protein</fullName>
    </submittedName>
</protein>
<dbReference type="EMBL" id="CADCTJ010000954">
    <property type="protein sequence ID" value="CAA9276150.1"/>
    <property type="molecule type" value="Genomic_DNA"/>
</dbReference>
<dbReference type="AlphaFoldDB" id="A0A6J4JFM2"/>
<name>A0A6J4JFM2_9BACT</name>
<accession>A0A6J4JFM2</accession>
<proteinExistence type="predicted"/>